<gene>
    <name evidence="1" type="ORF">CA54_06670</name>
</gene>
<organism evidence="1 2">
    <name type="scientific">Symmachiella macrocystis</name>
    <dbReference type="NCBI Taxonomy" id="2527985"/>
    <lineage>
        <taxon>Bacteria</taxon>
        <taxon>Pseudomonadati</taxon>
        <taxon>Planctomycetota</taxon>
        <taxon>Planctomycetia</taxon>
        <taxon>Planctomycetales</taxon>
        <taxon>Planctomycetaceae</taxon>
        <taxon>Symmachiella</taxon>
    </lineage>
</organism>
<dbReference type="EMBL" id="SJPP01000001">
    <property type="protein sequence ID" value="TWU11855.1"/>
    <property type="molecule type" value="Genomic_DNA"/>
</dbReference>
<sequence>MTRARMTAWLPQATRRGVKSGMTRISEKIGEFRAVNCLESRYLEDVQGFGRYIVHKRCPLNCRVRLLRTVNTGRTHGTTANAVCTHCAELSDRDGMLRNVNAFPHGQWRGNTGSRTVFIIEQKICWGLIHRFLTAHSSTKRNQWGTSHKRGTDC</sequence>
<dbReference type="AlphaFoldDB" id="A0A5C6BIK1"/>
<keyword evidence="2" id="KW-1185">Reference proteome</keyword>
<evidence type="ECO:0000313" key="1">
    <source>
        <dbReference type="EMBL" id="TWU11855.1"/>
    </source>
</evidence>
<dbReference type="Proteomes" id="UP000320735">
    <property type="component" value="Unassembled WGS sequence"/>
</dbReference>
<reference evidence="1 2" key="1">
    <citation type="submission" date="2019-02" db="EMBL/GenBank/DDBJ databases">
        <title>Deep-cultivation of Planctomycetes and their phenomic and genomic characterization uncovers novel biology.</title>
        <authorList>
            <person name="Wiegand S."/>
            <person name="Jogler M."/>
            <person name="Boedeker C."/>
            <person name="Pinto D."/>
            <person name="Vollmers J."/>
            <person name="Rivas-Marin E."/>
            <person name="Kohn T."/>
            <person name="Peeters S.H."/>
            <person name="Heuer A."/>
            <person name="Rast P."/>
            <person name="Oberbeckmann S."/>
            <person name="Bunk B."/>
            <person name="Jeske O."/>
            <person name="Meyerdierks A."/>
            <person name="Storesund J.E."/>
            <person name="Kallscheuer N."/>
            <person name="Luecker S."/>
            <person name="Lage O.M."/>
            <person name="Pohl T."/>
            <person name="Merkel B.J."/>
            <person name="Hornburger P."/>
            <person name="Mueller R.-W."/>
            <person name="Bruemmer F."/>
            <person name="Labrenz M."/>
            <person name="Spormann A.M."/>
            <person name="Op Den Camp H."/>
            <person name="Overmann J."/>
            <person name="Amann R."/>
            <person name="Jetten M.S.M."/>
            <person name="Mascher T."/>
            <person name="Medema M.H."/>
            <person name="Devos D.P."/>
            <person name="Kaster A.-K."/>
            <person name="Ovreas L."/>
            <person name="Rohde M."/>
            <person name="Galperin M.Y."/>
            <person name="Jogler C."/>
        </authorList>
    </citation>
    <scope>NUCLEOTIDE SEQUENCE [LARGE SCALE GENOMIC DNA]</scope>
    <source>
        <strain evidence="1 2">CA54</strain>
    </source>
</reference>
<name>A0A5C6BIK1_9PLAN</name>
<evidence type="ECO:0000313" key="2">
    <source>
        <dbReference type="Proteomes" id="UP000320735"/>
    </source>
</evidence>
<comment type="caution">
    <text evidence="1">The sequence shown here is derived from an EMBL/GenBank/DDBJ whole genome shotgun (WGS) entry which is preliminary data.</text>
</comment>
<proteinExistence type="predicted"/>
<accession>A0A5C6BIK1</accession>
<protein>
    <submittedName>
        <fullName evidence="1">Uncharacterized protein</fullName>
    </submittedName>
</protein>